<dbReference type="Gene3D" id="3.90.280.10">
    <property type="entry name" value="PEBP-like"/>
    <property type="match status" value="1"/>
</dbReference>
<dbReference type="PANTHER" id="PTHR11362">
    <property type="entry name" value="PHOSPHATIDYLETHANOLAMINE-BINDING PROTEIN"/>
    <property type="match status" value="1"/>
</dbReference>
<dbReference type="EMBL" id="BTGC01000001">
    <property type="protein sequence ID" value="GMM49321.1"/>
    <property type="molecule type" value="Genomic_DNA"/>
</dbReference>
<dbReference type="InterPro" id="IPR008914">
    <property type="entry name" value="PEBP"/>
</dbReference>
<dbReference type="InterPro" id="IPR036610">
    <property type="entry name" value="PEBP-like_sf"/>
</dbReference>
<gene>
    <name evidence="1" type="ORF">DASB73_002790</name>
</gene>
<dbReference type="PANTHER" id="PTHR11362:SF148">
    <property type="entry name" value="CARBOXYPEPTIDASE Y INHIBITOR"/>
    <property type="match status" value="1"/>
</dbReference>
<accession>A0AAV5RCN1</accession>
<dbReference type="InterPro" id="IPR035810">
    <property type="entry name" value="PEBP_euk"/>
</dbReference>
<comment type="caution">
    <text evidence="1">The sequence shown here is derived from an EMBL/GenBank/DDBJ whole genome shotgun (WGS) entry which is preliminary data.</text>
</comment>
<keyword evidence="2" id="KW-1185">Reference proteome</keyword>
<dbReference type="Pfam" id="PF01161">
    <property type="entry name" value="PBP"/>
    <property type="match status" value="1"/>
</dbReference>
<evidence type="ECO:0000313" key="1">
    <source>
        <dbReference type="EMBL" id="GMM49321.1"/>
    </source>
</evidence>
<dbReference type="GO" id="GO:0046578">
    <property type="term" value="P:regulation of Ras protein signal transduction"/>
    <property type="evidence" value="ECO:0007669"/>
    <property type="project" value="TreeGrafter"/>
</dbReference>
<dbReference type="GO" id="GO:0030414">
    <property type="term" value="F:peptidase inhibitor activity"/>
    <property type="evidence" value="ECO:0007669"/>
    <property type="project" value="TreeGrafter"/>
</dbReference>
<proteinExistence type="predicted"/>
<dbReference type="Proteomes" id="UP001362899">
    <property type="component" value="Unassembled WGS sequence"/>
</dbReference>
<organism evidence="1 2">
    <name type="scientific">Starmerella bacillaris</name>
    <name type="common">Yeast</name>
    <name type="synonym">Candida zemplinina</name>
    <dbReference type="NCBI Taxonomy" id="1247836"/>
    <lineage>
        <taxon>Eukaryota</taxon>
        <taxon>Fungi</taxon>
        <taxon>Dikarya</taxon>
        <taxon>Ascomycota</taxon>
        <taxon>Saccharomycotina</taxon>
        <taxon>Dipodascomycetes</taxon>
        <taxon>Dipodascales</taxon>
        <taxon>Trichomonascaceae</taxon>
        <taxon>Starmerella</taxon>
    </lineage>
</organism>
<sequence length="194" mass="21473">MSDYTSKLTADGIISDIIDQFEIYAEIEAVFPSSKQTVDFGNLITPVDSKEAPEVSVKFTKPVKDDVTYTLVVTDPDAPRRDNPTLGEVAHALFTDLNLDGSENSIGKWQKIDFTKVTTILSYIGPGPPKGTGLHRYTFILYSSPKGIKVTGPSQENRRTWGSGIPGFGVRDWYKKEKIEMTVLGANFFNSKND</sequence>
<reference evidence="1 2" key="1">
    <citation type="journal article" date="2023" name="Elife">
        <title>Identification of key yeast species and microbe-microbe interactions impacting larval growth of Drosophila in the wild.</title>
        <authorList>
            <person name="Mure A."/>
            <person name="Sugiura Y."/>
            <person name="Maeda R."/>
            <person name="Honda K."/>
            <person name="Sakurai N."/>
            <person name="Takahashi Y."/>
            <person name="Watada M."/>
            <person name="Katoh T."/>
            <person name="Gotoh A."/>
            <person name="Gotoh Y."/>
            <person name="Taniguchi I."/>
            <person name="Nakamura K."/>
            <person name="Hayashi T."/>
            <person name="Katayama T."/>
            <person name="Uemura T."/>
            <person name="Hattori Y."/>
        </authorList>
    </citation>
    <scope>NUCLEOTIDE SEQUENCE [LARGE SCALE GENOMIC DNA]</scope>
    <source>
        <strain evidence="1 2">SB-73</strain>
    </source>
</reference>
<evidence type="ECO:0000313" key="2">
    <source>
        <dbReference type="Proteomes" id="UP001362899"/>
    </source>
</evidence>
<protein>
    <submittedName>
        <fullName evidence="1">Uncharacterized protein</fullName>
    </submittedName>
</protein>
<dbReference type="GO" id="GO:0030162">
    <property type="term" value="P:regulation of proteolysis"/>
    <property type="evidence" value="ECO:0007669"/>
    <property type="project" value="TreeGrafter"/>
</dbReference>
<name>A0AAV5RCN1_STABA</name>
<dbReference type="AlphaFoldDB" id="A0AAV5RCN1"/>
<dbReference type="GO" id="GO:0005543">
    <property type="term" value="F:phospholipid binding"/>
    <property type="evidence" value="ECO:0007669"/>
    <property type="project" value="TreeGrafter"/>
</dbReference>
<dbReference type="CDD" id="cd00866">
    <property type="entry name" value="PEBP_euk"/>
    <property type="match status" value="1"/>
</dbReference>
<dbReference type="SUPFAM" id="SSF49777">
    <property type="entry name" value="PEBP-like"/>
    <property type="match status" value="1"/>
</dbReference>